<accession>A0A1I1HE93</accession>
<name>A0A1I1HE93_NATHA</name>
<protein>
    <submittedName>
        <fullName evidence="1">Uncharacterized protein</fullName>
    </submittedName>
</protein>
<dbReference type="RefSeq" id="WP_089788296.1">
    <property type="nucleotide sequence ID" value="NZ_FOKW01000005.1"/>
</dbReference>
<dbReference type="Pfam" id="PF19101">
    <property type="entry name" value="DUF5788"/>
    <property type="match status" value="1"/>
</dbReference>
<gene>
    <name evidence="1" type="ORF">SAMN05444422_105256</name>
</gene>
<dbReference type="Proteomes" id="UP000199161">
    <property type="component" value="Unassembled WGS sequence"/>
</dbReference>
<organism evidence="1 2">
    <name type="scientific">Natronobacterium haloterrestre</name>
    <name type="common">Halobiforma haloterrestris</name>
    <dbReference type="NCBI Taxonomy" id="148448"/>
    <lineage>
        <taxon>Archaea</taxon>
        <taxon>Methanobacteriati</taxon>
        <taxon>Methanobacteriota</taxon>
        <taxon>Stenosarchaea group</taxon>
        <taxon>Halobacteria</taxon>
        <taxon>Halobacteriales</taxon>
        <taxon>Natrialbaceae</taxon>
        <taxon>Natronobacterium</taxon>
    </lineage>
</organism>
<keyword evidence="2" id="KW-1185">Reference proteome</keyword>
<evidence type="ECO:0000313" key="1">
    <source>
        <dbReference type="EMBL" id="SFC20298.1"/>
    </source>
</evidence>
<evidence type="ECO:0000313" key="2">
    <source>
        <dbReference type="Proteomes" id="UP000199161"/>
    </source>
</evidence>
<sequence length="135" mass="15458">MDESERRELLEDVNRQSATVGRSIPDTLTIGDEELPLEEFLIETRKVEGIPDDLKPLVRDTQRKLSQERERLVERLESEPLEREAAEEIADTIVGIDRALNALRSLRGDGFAAETRSASLDDHKRWVEFMQSVRG</sequence>
<proteinExistence type="predicted"/>
<dbReference type="AlphaFoldDB" id="A0A1I1HE93"/>
<dbReference type="InterPro" id="IPR043900">
    <property type="entry name" value="DUF5788"/>
</dbReference>
<dbReference type="EMBL" id="FOKW01000005">
    <property type="protein sequence ID" value="SFC20298.1"/>
    <property type="molecule type" value="Genomic_DNA"/>
</dbReference>
<dbReference type="OrthoDB" id="137027at2157"/>
<reference evidence="2" key="1">
    <citation type="submission" date="2016-10" db="EMBL/GenBank/DDBJ databases">
        <authorList>
            <person name="Varghese N."/>
            <person name="Submissions S."/>
        </authorList>
    </citation>
    <scope>NUCLEOTIDE SEQUENCE [LARGE SCALE GENOMIC DNA]</scope>
    <source>
        <strain evidence="2">DSM 13078</strain>
    </source>
</reference>